<dbReference type="EMBL" id="FQVO01000006">
    <property type="protein sequence ID" value="SHE96258.1"/>
    <property type="molecule type" value="Genomic_DNA"/>
</dbReference>
<feature type="active site" description="Proton acceptor" evidence="3">
    <location>
        <position position="195"/>
    </location>
</feature>
<evidence type="ECO:0000256" key="2">
    <source>
        <dbReference type="ARBA" id="ARBA00023235"/>
    </source>
</evidence>
<evidence type="ECO:0000256" key="4">
    <source>
        <dbReference type="NCBIfam" id="TIGR00652"/>
    </source>
</evidence>
<dbReference type="GO" id="GO:0009089">
    <property type="term" value="P:lysine biosynthetic process via diaminopimelate"/>
    <property type="evidence" value="ECO:0007669"/>
    <property type="project" value="UniProtKB-UniRule"/>
</dbReference>
<keyword evidence="3" id="KW-0028">Amino-acid biosynthesis</keyword>
<feature type="binding site" evidence="3">
    <location>
        <position position="167"/>
    </location>
    <ligand>
        <name>substrate</name>
    </ligand>
</feature>
<keyword evidence="3" id="KW-0963">Cytoplasm</keyword>
<dbReference type="STRING" id="1302685.SAMN05444408_106215"/>
<feature type="binding site" evidence="3">
    <location>
        <position position="11"/>
    </location>
    <ligand>
        <name>substrate</name>
    </ligand>
</feature>
<protein>
    <recommendedName>
        <fullName evidence="3 4">Diaminopimelate epimerase</fullName>
        <shortName evidence="3">DAP epimerase</shortName>
        <ecNumber evidence="3 4">5.1.1.7</ecNumber>
    </recommendedName>
    <alternativeName>
        <fullName evidence="3">PLP-independent amino acid racemase</fullName>
    </alternativeName>
</protein>
<gene>
    <name evidence="3" type="primary">dapF</name>
    <name evidence="5" type="ORF">SAMN05444408_106215</name>
</gene>
<dbReference type="NCBIfam" id="TIGR00652">
    <property type="entry name" value="DapF"/>
    <property type="match status" value="1"/>
</dbReference>
<feature type="active site" description="Proton donor" evidence="3">
    <location>
        <position position="71"/>
    </location>
</feature>
<evidence type="ECO:0000256" key="1">
    <source>
        <dbReference type="ARBA" id="ARBA00010219"/>
    </source>
</evidence>
<dbReference type="PANTHER" id="PTHR31689:SF0">
    <property type="entry name" value="DIAMINOPIMELATE EPIMERASE"/>
    <property type="match status" value="1"/>
</dbReference>
<dbReference type="RefSeq" id="WP_072884676.1">
    <property type="nucleotide sequence ID" value="NZ_FQVO01000006.1"/>
</dbReference>
<dbReference type="EC" id="5.1.1.7" evidence="3 4"/>
<dbReference type="HAMAP" id="MF_00197">
    <property type="entry name" value="DAP_epimerase"/>
    <property type="match status" value="1"/>
</dbReference>
<dbReference type="PANTHER" id="PTHR31689">
    <property type="entry name" value="DIAMINOPIMELATE EPIMERASE, CHLOROPLASTIC"/>
    <property type="match status" value="1"/>
</dbReference>
<dbReference type="Proteomes" id="UP000184236">
    <property type="component" value="Unassembled WGS sequence"/>
</dbReference>
<keyword evidence="2 3" id="KW-0413">Isomerase</keyword>
<feature type="binding site" evidence="3">
    <location>
        <begin position="196"/>
        <end position="197"/>
    </location>
    <ligand>
        <name>substrate</name>
    </ligand>
</feature>
<name>A0A1M4XS37_9FLAO</name>
<keyword evidence="3" id="KW-0457">Lysine biosynthesis</keyword>
<evidence type="ECO:0000313" key="5">
    <source>
        <dbReference type="EMBL" id="SHE96258.1"/>
    </source>
</evidence>
<comment type="subunit">
    <text evidence="3">Homodimer.</text>
</comment>
<evidence type="ECO:0000313" key="6">
    <source>
        <dbReference type="Proteomes" id="UP000184236"/>
    </source>
</evidence>
<dbReference type="SUPFAM" id="SSF54506">
    <property type="entry name" value="Diaminopimelate epimerase-like"/>
    <property type="match status" value="2"/>
</dbReference>
<feature type="binding site" evidence="3">
    <location>
        <begin position="72"/>
        <end position="73"/>
    </location>
    <ligand>
        <name>substrate</name>
    </ligand>
</feature>
<feature type="binding site" evidence="3">
    <location>
        <begin position="185"/>
        <end position="186"/>
    </location>
    <ligand>
        <name>substrate</name>
    </ligand>
</feature>
<comment type="subcellular location">
    <subcellularLocation>
        <location evidence="3">Cytoplasm</location>
    </subcellularLocation>
</comment>
<feature type="binding site" evidence="3">
    <location>
        <position position="63"/>
    </location>
    <ligand>
        <name>substrate</name>
    </ligand>
</feature>
<feature type="site" description="Could be important to modulate the pK values of the two catalytic cysteine residues" evidence="3">
    <location>
        <position position="185"/>
    </location>
</feature>
<dbReference type="UniPathway" id="UPA00034">
    <property type="reaction ID" value="UER00025"/>
</dbReference>
<comment type="caution">
    <text evidence="3">Lacks conserved residue(s) required for the propagation of feature annotation.</text>
</comment>
<dbReference type="AlphaFoldDB" id="A0A1M4XS37"/>
<accession>A0A1M4XS37</accession>
<comment type="similarity">
    <text evidence="1 3">Belongs to the diaminopimelate epimerase family.</text>
</comment>
<organism evidence="5 6">
    <name type="scientific">Chryseobacterium takakiae</name>
    <dbReference type="NCBI Taxonomy" id="1302685"/>
    <lineage>
        <taxon>Bacteria</taxon>
        <taxon>Pseudomonadati</taxon>
        <taxon>Bacteroidota</taxon>
        <taxon>Flavobacteriia</taxon>
        <taxon>Flavobacteriales</taxon>
        <taxon>Weeksellaceae</taxon>
        <taxon>Chryseobacterium group</taxon>
        <taxon>Chryseobacterium</taxon>
    </lineage>
</organism>
<comment type="function">
    <text evidence="3">Catalyzes the stereoinversion of LL-2,6-diaminopimelate (L,L-DAP) to meso-diaminopimelate (meso-DAP), a precursor of L-lysine and an essential component of the bacterial peptidoglycan.</text>
</comment>
<dbReference type="InterPro" id="IPR001653">
    <property type="entry name" value="DAP_epimerase_DapF"/>
</dbReference>
<dbReference type="GO" id="GO:0005829">
    <property type="term" value="C:cytosol"/>
    <property type="evidence" value="ECO:0007669"/>
    <property type="project" value="TreeGrafter"/>
</dbReference>
<dbReference type="Gene3D" id="3.10.310.10">
    <property type="entry name" value="Diaminopimelate Epimerase, Chain A, domain 1"/>
    <property type="match status" value="2"/>
</dbReference>
<comment type="pathway">
    <text evidence="3">Amino-acid biosynthesis; L-lysine biosynthesis via DAP pathway; DL-2,6-diaminopimelate from LL-2,6-diaminopimelate: step 1/1.</text>
</comment>
<dbReference type="Pfam" id="PF01678">
    <property type="entry name" value="DAP_epimerase"/>
    <property type="match status" value="2"/>
</dbReference>
<comment type="catalytic activity">
    <reaction evidence="3">
        <text>(2S,6S)-2,6-diaminopimelate = meso-2,6-diaminopimelate</text>
        <dbReference type="Rhea" id="RHEA:15393"/>
        <dbReference type="ChEBI" id="CHEBI:57609"/>
        <dbReference type="ChEBI" id="CHEBI:57791"/>
        <dbReference type="EC" id="5.1.1.7"/>
    </reaction>
</comment>
<evidence type="ECO:0000256" key="3">
    <source>
        <dbReference type="HAMAP-Rule" id="MF_00197"/>
    </source>
</evidence>
<proteinExistence type="inferred from homology"/>
<dbReference type="OrthoDB" id="9805408at2"/>
<reference evidence="6" key="1">
    <citation type="submission" date="2016-11" db="EMBL/GenBank/DDBJ databases">
        <authorList>
            <person name="Varghese N."/>
            <person name="Submissions S."/>
        </authorList>
    </citation>
    <scope>NUCLEOTIDE SEQUENCE [LARGE SCALE GENOMIC DNA]</scope>
    <source>
        <strain evidence="6">DSM 26898</strain>
    </source>
</reference>
<dbReference type="GO" id="GO:0008837">
    <property type="term" value="F:diaminopimelate epimerase activity"/>
    <property type="evidence" value="ECO:0007669"/>
    <property type="project" value="UniProtKB-UniRule"/>
</dbReference>
<feature type="site" description="Could be important to modulate the pK values of the two catalytic cysteine residues" evidence="3">
    <location>
        <position position="135"/>
    </location>
</feature>
<sequence length="255" mass="28694">MEFYKYQGTGNDFVMIDNRSGEWDNLSIASIQKLCDRRFGIGADGLIKINKAEGFDFEVDYYNSDGSKSFCGNGARCSVAFAFFLDIFEGKCRFTAIDGAHEAEIHNGIVKLKMNDVETISFDGNDTIMNTGSPHYVKYVEDLVNYNVFAEGSDIRYSDDYKEKGINVNFVEKINEDEIFVRTYERGVEDETYSCGTGVTASALTFLQNNNLISVNVKTLGGNLKVYAEKDENSFRNIWLEGPAKQVFKGRIDVL</sequence>
<keyword evidence="6" id="KW-1185">Reference proteome</keyword>